<evidence type="ECO:0000259" key="2">
    <source>
        <dbReference type="Pfam" id="PF02823"/>
    </source>
</evidence>
<dbReference type="EMBL" id="LBTR01000013">
    <property type="protein sequence ID" value="KKQ45558.1"/>
    <property type="molecule type" value="Genomic_DNA"/>
</dbReference>
<proteinExistence type="predicted"/>
<dbReference type="InterPro" id="IPR020546">
    <property type="entry name" value="ATP_synth_F1_dsu/esu_N"/>
</dbReference>
<accession>A0A0G0HQX4</accession>
<reference evidence="3 4" key="1">
    <citation type="journal article" date="2015" name="Nature">
        <title>rRNA introns, odd ribosomes, and small enigmatic genomes across a large radiation of phyla.</title>
        <authorList>
            <person name="Brown C.T."/>
            <person name="Hug L.A."/>
            <person name="Thomas B.C."/>
            <person name="Sharon I."/>
            <person name="Castelle C.J."/>
            <person name="Singh A."/>
            <person name="Wilkins M.J."/>
            <person name="Williams K.H."/>
            <person name="Banfield J.F."/>
        </authorList>
    </citation>
    <scope>NUCLEOTIDE SEQUENCE [LARGE SCALE GENOMIC DNA]</scope>
</reference>
<dbReference type="Gene3D" id="2.60.15.10">
    <property type="entry name" value="F0F1 ATP synthase delta/epsilon subunit, N-terminal"/>
    <property type="match status" value="1"/>
</dbReference>
<dbReference type="GO" id="GO:0045259">
    <property type="term" value="C:proton-transporting ATP synthase complex"/>
    <property type="evidence" value="ECO:0007669"/>
    <property type="project" value="UniProtKB-KW"/>
</dbReference>
<protein>
    <recommendedName>
        <fullName evidence="2">ATP synthase F1 complex delta/epsilon subunit N-terminal domain-containing protein</fullName>
    </recommendedName>
</protein>
<dbReference type="Pfam" id="PF02823">
    <property type="entry name" value="ATP-synt_DE_N"/>
    <property type="match status" value="1"/>
</dbReference>
<sequence>MYQGQVASITSFNKKGKFDVLPQHANFISLIQRSLVIRDNKGEVSEIKVSNGLMRVKEDRVEVYIGIEGSAGLKDVLKV</sequence>
<evidence type="ECO:0000313" key="3">
    <source>
        <dbReference type="EMBL" id="KKQ45558.1"/>
    </source>
</evidence>
<dbReference type="Proteomes" id="UP000034603">
    <property type="component" value="Unassembled WGS sequence"/>
</dbReference>
<keyword evidence="1" id="KW-0139">CF(1)</keyword>
<evidence type="ECO:0000256" key="1">
    <source>
        <dbReference type="ARBA" id="ARBA00023196"/>
    </source>
</evidence>
<organism evidence="3 4">
    <name type="scientific">Candidatus Woesebacteria bacterium GW2011_GWA1_37_8</name>
    <dbReference type="NCBI Taxonomy" id="1618546"/>
    <lineage>
        <taxon>Bacteria</taxon>
        <taxon>Candidatus Woeseibacteriota</taxon>
    </lineage>
</organism>
<name>A0A0G0HQX4_9BACT</name>
<feature type="domain" description="ATP synthase F1 complex delta/epsilon subunit N-terminal" evidence="2">
    <location>
        <begin position="2"/>
        <end position="63"/>
    </location>
</feature>
<keyword evidence="1" id="KW-0066">ATP synthesis</keyword>
<dbReference type="SUPFAM" id="SSF51344">
    <property type="entry name" value="Epsilon subunit of F1F0-ATP synthase N-terminal domain"/>
    <property type="match status" value="1"/>
</dbReference>
<dbReference type="AlphaFoldDB" id="A0A0G0HQX4"/>
<dbReference type="GO" id="GO:0015986">
    <property type="term" value="P:proton motive force-driven ATP synthesis"/>
    <property type="evidence" value="ECO:0007669"/>
    <property type="project" value="InterPro"/>
</dbReference>
<evidence type="ECO:0000313" key="4">
    <source>
        <dbReference type="Proteomes" id="UP000034603"/>
    </source>
</evidence>
<comment type="caution">
    <text evidence="3">The sequence shown here is derived from an EMBL/GenBank/DDBJ whole genome shotgun (WGS) entry which is preliminary data.</text>
</comment>
<gene>
    <name evidence="3" type="ORF">US62_C0013G0011</name>
</gene>
<dbReference type="InterPro" id="IPR036771">
    <property type="entry name" value="ATPsynth_dsu/esu_N"/>
</dbReference>